<protein>
    <submittedName>
        <fullName evidence="1">Uncharacterized protein</fullName>
    </submittedName>
</protein>
<dbReference type="EMBL" id="CAJOBC010118339">
    <property type="protein sequence ID" value="CAF4562749.1"/>
    <property type="molecule type" value="Genomic_DNA"/>
</dbReference>
<name>A0A816EA51_9BILA</name>
<evidence type="ECO:0000313" key="1">
    <source>
        <dbReference type="EMBL" id="CAF1644945.1"/>
    </source>
</evidence>
<feature type="non-terminal residue" evidence="1">
    <location>
        <position position="1"/>
    </location>
</feature>
<evidence type="ECO:0000313" key="3">
    <source>
        <dbReference type="Proteomes" id="UP000663829"/>
    </source>
</evidence>
<comment type="caution">
    <text evidence="1">The sequence shown here is derived from an EMBL/GenBank/DDBJ whole genome shotgun (WGS) entry which is preliminary data.</text>
</comment>
<keyword evidence="3" id="KW-1185">Reference proteome</keyword>
<accession>A0A816EA51</accession>
<dbReference type="Proteomes" id="UP000681722">
    <property type="component" value="Unassembled WGS sequence"/>
</dbReference>
<evidence type="ECO:0000313" key="2">
    <source>
        <dbReference type="EMBL" id="CAF4562749.1"/>
    </source>
</evidence>
<reference evidence="1" key="1">
    <citation type="submission" date="2021-02" db="EMBL/GenBank/DDBJ databases">
        <authorList>
            <person name="Nowell W R."/>
        </authorList>
    </citation>
    <scope>NUCLEOTIDE SEQUENCE</scope>
</reference>
<sequence length="200" mass="22872">YADGENNKQNWRKFRQIFIEQEKTCTDEPLFGEMTTSPSCTPSELAQSIMFISGFLSNLNNTFNDPSLQVDRPYENHPFDLDGFRNFAGDMLNPMNLLHNKIASHLPQYMQPLFAKEQALQTSTGSQYEQRSILHCHPDGPLMAMESNRYYDVFSSNYLITLLDTATDGDQTIDDLIIFQQQGVDEESLLSQAIELSLIR</sequence>
<dbReference type="Proteomes" id="UP000663829">
    <property type="component" value="Unassembled WGS sequence"/>
</dbReference>
<dbReference type="AlphaFoldDB" id="A0A816EA51"/>
<gene>
    <name evidence="1" type="ORF">GPM918_LOCUS45171</name>
    <name evidence="2" type="ORF">SRO942_LOCUS47456</name>
</gene>
<dbReference type="EMBL" id="CAJNOQ010048846">
    <property type="protein sequence ID" value="CAF1644945.1"/>
    <property type="molecule type" value="Genomic_DNA"/>
</dbReference>
<organism evidence="1 3">
    <name type="scientific">Didymodactylos carnosus</name>
    <dbReference type="NCBI Taxonomy" id="1234261"/>
    <lineage>
        <taxon>Eukaryota</taxon>
        <taxon>Metazoa</taxon>
        <taxon>Spiralia</taxon>
        <taxon>Gnathifera</taxon>
        <taxon>Rotifera</taxon>
        <taxon>Eurotatoria</taxon>
        <taxon>Bdelloidea</taxon>
        <taxon>Philodinida</taxon>
        <taxon>Philodinidae</taxon>
        <taxon>Didymodactylos</taxon>
    </lineage>
</organism>
<proteinExistence type="predicted"/>